<proteinExistence type="predicted"/>
<comment type="caution">
    <text evidence="1">The sequence shown here is derived from an EMBL/GenBank/DDBJ whole genome shotgun (WGS) entry which is preliminary data.</text>
</comment>
<sequence>MYLVITVYTDGMSPSFQEFQYKKEAVEYVKELEPDSTFEECDNHIRVEIDEWNLAYIYRIGNDKVVISNA</sequence>
<dbReference type="AlphaFoldDB" id="A0A917AKP3"/>
<accession>A0A917AKP3</accession>
<dbReference type="EMBL" id="BMFK01000001">
    <property type="protein sequence ID" value="GGE58436.1"/>
    <property type="molecule type" value="Genomic_DNA"/>
</dbReference>
<reference evidence="1" key="1">
    <citation type="journal article" date="2014" name="Int. J. Syst. Evol. Microbiol.">
        <title>Complete genome sequence of Corynebacterium casei LMG S-19264T (=DSM 44701T), isolated from a smear-ripened cheese.</title>
        <authorList>
            <consortium name="US DOE Joint Genome Institute (JGI-PGF)"/>
            <person name="Walter F."/>
            <person name="Albersmeier A."/>
            <person name="Kalinowski J."/>
            <person name="Ruckert C."/>
        </authorList>
    </citation>
    <scope>NUCLEOTIDE SEQUENCE</scope>
    <source>
        <strain evidence="1">CGMCC 1.12698</strain>
    </source>
</reference>
<dbReference type="RefSeq" id="WP_188386952.1">
    <property type="nucleotide sequence ID" value="NZ_BMFK01000001.1"/>
</dbReference>
<evidence type="ECO:0000313" key="1">
    <source>
        <dbReference type="EMBL" id="GGE58436.1"/>
    </source>
</evidence>
<protein>
    <submittedName>
        <fullName evidence="1">Uncharacterized protein</fullName>
    </submittedName>
</protein>
<name>A0A917AKP3_9BACI</name>
<reference evidence="1" key="2">
    <citation type="submission" date="2020-09" db="EMBL/GenBank/DDBJ databases">
        <authorList>
            <person name="Sun Q."/>
            <person name="Zhou Y."/>
        </authorList>
    </citation>
    <scope>NUCLEOTIDE SEQUENCE</scope>
    <source>
        <strain evidence="1">CGMCC 1.12698</strain>
    </source>
</reference>
<keyword evidence="2" id="KW-1185">Reference proteome</keyword>
<dbReference type="Proteomes" id="UP000605259">
    <property type="component" value="Unassembled WGS sequence"/>
</dbReference>
<gene>
    <name evidence="1" type="ORF">GCM10007140_05980</name>
</gene>
<evidence type="ECO:0000313" key="2">
    <source>
        <dbReference type="Proteomes" id="UP000605259"/>
    </source>
</evidence>
<organism evidence="1 2">
    <name type="scientific">Priestia taiwanensis</name>
    <dbReference type="NCBI Taxonomy" id="1347902"/>
    <lineage>
        <taxon>Bacteria</taxon>
        <taxon>Bacillati</taxon>
        <taxon>Bacillota</taxon>
        <taxon>Bacilli</taxon>
        <taxon>Bacillales</taxon>
        <taxon>Bacillaceae</taxon>
        <taxon>Priestia</taxon>
    </lineage>
</organism>